<evidence type="ECO:0000259" key="4">
    <source>
        <dbReference type="PROSITE" id="PS51891"/>
    </source>
</evidence>
<dbReference type="PANTHER" id="PTHR28620:SF1">
    <property type="entry name" value="CENP-V_GFA DOMAIN-CONTAINING PROTEIN"/>
    <property type="match status" value="1"/>
</dbReference>
<accession>A0A1X9N8G2</accession>
<dbReference type="STRING" id="716816.BST96_04165"/>
<dbReference type="Gene3D" id="2.170.150.70">
    <property type="match status" value="1"/>
</dbReference>
<evidence type="ECO:0000313" key="5">
    <source>
        <dbReference type="EMBL" id="ARN73374.1"/>
    </source>
</evidence>
<keyword evidence="2" id="KW-0479">Metal-binding</keyword>
<protein>
    <submittedName>
        <fullName evidence="5">Aldehyde-activating protein</fullName>
    </submittedName>
</protein>
<dbReference type="GO" id="GO:0046872">
    <property type="term" value="F:metal ion binding"/>
    <property type="evidence" value="ECO:0007669"/>
    <property type="project" value="UniProtKB-KW"/>
</dbReference>
<dbReference type="SUPFAM" id="SSF51316">
    <property type="entry name" value="Mss4-like"/>
    <property type="match status" value="1"/>
</dbReference>
<dbReference type="AlphaFoldDB" id="A0A1X9N8G2"/>
<gene>
    <name evidence="5" type="ORF">BST96_04165</name>
</gene>
<comment type="similarity">
    <text evidence="1">Belongs to the Gfa family.</text>
</comment>
<keyword evidence="3" id="KW-0862">Zinc</keyword>
<name>A0A1X9N8G2_9GAMM</name>
<dbReference type="RefSeq" id="WP_085757485.1">
    <property type="nucleotide sequence ID" value="NZ_CP019343.1"/>
</dbReference>
<feature type="domain" description="CENP-V/GFA" evidence="4">
    <location>
        <begin position="3"/>
        <end position="114"/>
    </location>
</feature>
<dbReference type="InterPro" id="IPR052355">
    <property type="entry name" value="CENP-V-like"/>
</dbReference>
<dbReference type="Proteomes" id="UP000193450">
    <property type="component" value="Chromosome"/>
</dbReference>
<proteinExistence type="inferred from homology"/>
<reference evidence="5 6" key="1">
    <citation type="submission" date="2016-11" db="EMBL/GenBank/DDBJ databases">
        <title>Trade-off between light-utilization and light-protection in marine flavobacteria.</title>
        <authorList>
            <person name="Kumagai Y."/>
        </authorList>
    </citation>
    <scope>NUCLEOTIDE SEQUENCE [LARGE SCALE GENOMIC DNA]</scope>
    <source>
        <strain evidence="5 6">NBRC 107125</strain>
    </source>
</reference>
<dbReference type="GO" id="GO:0016846">
    <property type="term" value="F:carbon-sulfur lyase activity"/>
    <property type="evidence" value="ECO:0007669"/>
    <property type="project" value="InterPro"/>
</dbReference>
<dbReference type="PANTHER" id="PTHR28620">
    <property type="entry name" value="CENTROMERE PROTEIN V"/>
    <property type="match status" value="1"/>
</dbReference>
<dbReference type="Pfam" id="PF04828">
    <property type="entry name" value="GFA"/>
    <property type="match status" value="1"/>
</dbReference>
<evidence type="ECO:0000256" key="1">
    <source>
        <dbReference type="ARBA" id="ARBA00005495"/>
    </source>
</evidence>
<evidence type="ECO:0000256" key="3">
    <source>
        <dbReference type="ARBA" id="ARBA00022833"/>
    </source>
</evidence>
<dbReference type="InterPro" id="IPR011057">
    <property type="entry name" value="Mss4-like_sf"/>
</dbReference>
<dbReference type="InterPro" id="IPR006913">
    <property type="entry name" value="CENP-V/GFA"/>
</dbReference>
<evidence type="ECO:0000313" key="6">
    <source>
        <dbReference type="Proteomes" id="UP000193450"/>
    </source>
</evidence>
<keyword evidence="6" id="KW-1185">Reference proteome</keyword>
<evidence type="ECO:0000256" key="2">
    <source>
        <dbReference type="ARBA" id="ARBA00022723"/>
    </source>
</evidence>
<organism evidence="5 6">
    <name type="scientific">Oceanicoccus sagamiensis</name>
    <dbReference type="NCBI Taxonomy" id="716816"/>
    <lineage>
        <taxon>Bacteria</taxon>
        <taxon>Pseudomonadati</taxon>
        <taxon>Pseudomonadota</taxon>
        <taxon>Gammaproteobacteria</taxon>
        <taxon>Cellvibrionales</taxon>
        <taxon>Spongiibacteraceae</taxon>
        <taxon>Oceanicoccus</taxon>
    </lineage>
</organism>
<dbReference type="PROSITE" id="PS51891">
    <property type="entry name" value="CENP_V_GFA"/>
    <property type="match status" value="1"/>
</dbReference>
<sequence>MIYKGSCHCQAVTFEVEAPEHIEADYCNCSICAKSGYLHLIVPLSKFNLLTGAEALSTYTFNSGVAKHTFCKVCGVKPFYTPRSNPDGMDINIHCLDNRPTSIEVVDFDGQNWEKHAHQLAHKSKEPSLFAMVEEL</sequence>
<dbReference type="OrthoDB" id="9805575at2"/>
<dbReference type="EMBL" id="CP019343">
    <property type="protein sequence ID" value="ARN73374.1"/>
    <property type="molecule type" value="Genomic_DNA"/>
</dbReference>
<dbReference type="KEGG" id="osg:BST96_04165"/>